<dbReference type="Pfam" id="PF04672">
    <property type="entry name" value="Methyltransf_19"/>
    <property type="match status" value="1"/>
</dbReference>
<gene>
    <name evidence="1" type="ORF">Raf01_32700</name>
</gene>
<evidence type="ECO:0000313" key="1">
    <source>
        <dbReference type="EMBL" id="GIH15098.1"/>
    </source>
</evidence>
<evidence type="ECO:0000313" key="2">
    <source>
        <dbReference type="Proteomes" id="UP000642748"/>
    </source>
</evidence>
<reference evidence="1" key="1">
    <citation type="submission" date="2021-01" db="EMBL/GenBank/DDBJ databases">
        <title>Whole genome shotgun sequence of Rugosimonospora africana NBRC 104875.</title>
        <authorList>
            <person name="Komaki H."/>
            <person name="Tamura T."/>
        </authorList>
    </citation>
    <scope>NUCLEOTIDE SEQUENCE</scope>
    <source>
        <strain evidence="1">NBRC 104875</strain>
    </source>
</reference>
<dbReference type="SUPFAM" id="SSF53335">
    <property type="entry name" value="S-adenosyl-L-methionine-dependent methyltransferases"/>
    <property type="match status" value="1"/>
</dbReference>
<accession>A0A8J3QT05</accession>
<comment type="caution">
    <text evidence="1">The sequence shown here is derived from an EMBL/GenBank/DDBJ whole genome shotgun (WGS) entry which is preliminary data.</text>
</comment>
<dbReference type="PIRSF" id="PIRSF017393">
    <property type="entry name" value="MTase_SAV2177"/>
    <property type="match status" value="1"/>
</dbReference>
<dbReference type="Gene3D" id="3.40.50.150">
    <property type="entry name" value="Vaccinia Virus protein VP39"/>
    <property type="match status" value="1"/>
</dbReference>
<dbReference type="RefSeq" id="WP_239133652.1">
    <property type="nucleotide sequence ID" value="NZ_BONZ01000030.1"/>
</dbReference>
<dbReference type="Proteomes" id="UP000642748">
    <property type="component" value="Unassembled WGS sequence"/>
</dbReference>
<name>A0A8J3QT05_9ACTN</name>
<dbReference type="EMBL" id="BONZ01000030">
    <property type="protein sequence ID" value="GIH15098.1"/>
    <property type="molecule type" value="Genomic_DNA"/>
</dbReference>
<proteinExistence type="predicted"/>
<organism evidence="1 2">
    <name type="scientific">Rugosimonospora africana</name>
    <dbReference type="NCBI Taxonomy" id="556532"/>
    <lineage>
        <taxon>Bacteria</taxon>
        <taxon>Bacillati</taxon>
        <taxon>Actinomycetota</taxon>
        <taxon>Actinomycetes</taxon>
        <taxon>Micromonosporales</taxon>
        <taxon>Micromonosporaceae</taxon>
        <taxon>Rugosimonospora</taxon>
    </lineage>
</organism>
<evidence type="ECO:0008006" key="3">
    <source>
        <dbReference type="Google" id="ProtNLM"/>
    </source>
</evidence>
<keyword evidence="2" id="KW-1185">Reference proteome</keyword>
<dbReference type="InterPro" id="IPR029063">
    <property type="entry name" value="SAM-dependent_MTases_sf"/>
</dbReference>
<dbReference type="InterPro" id="IPR006764">
    <property type="entry name" value="SAM_dep_MeTrfase_SAV2177_type"/>
</dbReference>
<dbReference type="AlphaFoldDB" id="A0A8J3QT05"/>
<sequence>MADDRDFGTDEFVTIDGQRPNSARMYDYLLGGASNFAVDREAARQAAAVFPHFRIAVRVNREFLGRAVTYLVRQGIDQFLDLGSGIPTVGNVHEVARRHNPTARVAYVDNEPVAVTHARTLLRDDAYSAVADVDIRDPARVLASPQVAELLDFSRPVAVLAVAILHFLPDDQDPSGMLAAYRDACPAGSYLALSHGAQVTLTDQQIADFQAAYARTPTPAVFRTETEIAGFFAGYEPVDPGVTLLPRWHPEQPVSERDAREANLYGGVGILRG</sequence>
<protein>
    <recommendedName>
        <fullName evidence="3">S-adenosyl methyltransferase</fullName>
    </recommendedName>
</protein>